<dbReference type="EMBL" id="UINC01003225">
    <property type="protein sequence ID" value="SVA04436.1"/>
    <property type="molecule type" value="Genomic_DNA"/>
</dbReference>
<sequence length="44" mass="4593">MVAGRWTIPMPTLYPPASTSRIESSVTRPSGAALATVVMSTSLT</sequence>
<gene>
    <name evidence="1" type="ORF">METZ01_LOCUS57290</name>
</gene>
<protein>
    <submittedName>
        <fullName evidence="1">Uncharacterized protein</fullName>
    </submittedName>
</protein>
<evidence type="ECO:0000313" key="1">
    <source>
        <dbReference type="EMBL" id="SVA04436.1"/>
    </source>
</evidence>
<organism evidence="1">
    <name type="scientific">marine metagenome</name>
    <dbReference type="NCBI Taxonomy" id="408172"/>
    <lineage>
        <taxon>unclassified sequences</taxon>
        <taxon>metagenomes</taxon>
        <taxon>ecological metagenomes</taxon>
    </lineage>
</organism>
<accession>A0A381SKB8</accession>
<name>A0A381SKB8_9ZZZZ</name>
<dbReference type="AlphaFoldDB" id="A0A381SKB8"/>
<reference evidence="1" key="1">
    <citation type="submission" date="2018-05" db="EMBL/GenBank/DDBJ databases">
        <authorList>
            <person name="Lanie J.A."/>
            <person name="Ng W.-L."/>
            <person name="Kazmierczak K.M."/>
            <person name="Andrzejewski T.M."/>
            <person name="Davidsen T.M."/>
            <person name="Wayne K.J."/>
            <person name="Tettelin H."/>
            <person name="Glass J.I."/>
            <person name="Rusch D."/>
            <person name="Podicherti R."/>
            <person name="Tsui H.-C.T."/>
            <person name="Winkler M.E."/>
        </authorList>
    </citation>
    <scope>NUCLEOTIDE SEQUENCE</scope>
</reference>
<proteinExistence type="predicted"/>